<feature type="compositionally biased region" description="Low complexity" evidence="2">
    <location>
        <begin position="202"/>
        <end position="217"/>
    </location>
</feature>
<dbReference type="AGR" id="Xenbase:XB-GENE-17333463"/>
<evidence type="ECO:0000256" key="2">
    <source>
        <dbReference type="SAM" id="MobiDB-lite"/>
    </source>
</evidence>
<feature type="compositionally biased region" description="Basic and acidic residues" evidence="2">
    <location>
        <begin position="63"/>
        <end position="73"/>
    </location>
</feature>
<feature type="compositionally biased region" description="Basic and acidic residues" evidence="2">
    <location>
        <begin position="2896"/>
        <end position="2911"/>
    </location>
</feature>
<feature type="region of interest" description="Disordered" evidence="2">
    <location>
        <begin position="3094"/>
        <end position="3115"/>
    </location>
</feature>
<feature type="region of interest" description="Disordered" evidence="2">
    <location>
        <begin position="1097"/>
        <end position="1138"/>
    </location>
</feature>
<feature type="compositionally biased region" description="Basic and acidic residues" evidence="2">
    <location>
        <begin position="3324"/>
        <end position="3333"/>
    </location>
</feature>
<reference evidence="5 6" key="1">
    <citation type="submission" date="2022-04" db="UniProtKB">
        <authorList>
            <consortium name="RefSeq"/>
        </authorList>
    </citation>
    <scope>IDENTIFICATION</scope>
    <source>
        <strain evidence="5 6">J_2021</strain>
        <tissue evidence="5 6">Erythrocytes</tissue>
    </source>
</reference>
<accession>A0A8J0U395</accession>
<keyword evidence="1" id="KW-0479">Metal-binding</keyword>
<evidence type="ECO:0000313" key="4">
    <source>
        <dbReference type="Proteomes" id="UP000186698"/>
    </source>
</evidence>
<feature type="compositionally biased region" description="Polar residues" evidence="2">
    <location>
        <begin position="94"/>
        <end position="113"/>
    </location>
</feature>
<evidence type="ECO:0000259" key="3">
    <source>
        <dbReference type="PROSITE" id="PS50157"/>
    </source>
</evidence>
<sequence length="4056" mass="453932">MTGETKHVYAISTKESNCKDSESDSAFEQFNNNETVISSTSSTSDTCGNTLSGSANKASQLNGRDKETHNQREAIIRPQQAGKIDFKLLHNRPKFSSDTSWTNSRSNPLSPTGKSRGKDKTRRSGKGDRNQYQLCRLNITNSRPSPTIGIAYPQQKVTPPKKLEVNQGSISGSYRFHVPNVAERETEQQQKDLSFNRCFQESSPSLTSTSYTSASRSHPGLKLQPPLGNPHETSSSNVQLHFLEFQQNGNSWHPSEKNFPGANSYGVSNQKRCTFPEGKKSDPHCFGSMRYQYPYQALQEAVGNTFCNNAGGQDFADVSLSINQLAHNAFSFQSSSREGPDDPHSIGPYNGVDSRTYVLPSPQAPFLHAQQDSQHSPTPPCYTGRNEHSSDHNGANSSSGAITSSGAIEQTQNTFQENQSVFNNDELSLHGNGMPTLGSKRQPTPKDFAPSQRLLTSGNALRRNMPQDPLNQVHFPSKAYNNGNTGSVAFDNSISRLPQTWDAGSKTFLPMDQNSVSFANSSGKLVPYQCQSNPDQRQHLKHDKIPWQQVHLMSPVTNHNHMELQRHTGNQKLLYPASTPEWSNNSIKQMNSAEYHTKKNLTVEGISTQRIDGVRQSYSNVVMYDNSKDASPQICESRNKGALFGINQQVQHTPSARNNNNQSVNLAAVSPCESPLPSPVTNAVSGSTCSSLSPISSSPVNPSSDESQKSKLNFSPYFQQPCLPVEGKTFHLTDTSNPNSLIYHPPEAVKQFSYLTEASKDEHLFKNTHESQYTKQSNGSSKVCMEKFETPPPPPYFYHLLANSLSSANLDQLDVLLTCKQCDQNYSNLSSFFEHRQYCSMNVNSQNDLKDLIHTSEVRKQIVDPLKATQTTSGLSKGPLEMHQQLFGYNKAVDYFLDSDTKGDYKDESMKVENTFQITSSMPLTSCDTLEMDDAKLDSLITEALNGLEFQVDNAEIDSSFIDVFVDDDPSTPKAVGCGQTYKVKEPIEHKIKHTSVEEKQGQTKQAQYIHEENSDIKHSCNHRNEIKRQSEQKNAECEPIHPYYFETEKPDIVKNTPEIMEDHELVKQCKDEETFNSELKGKISIKKNDQEILYDNKKHHDSQRGRDKKTSLPDFSTTENRKPHMPSSKEGKKKKSYNGTWSKELIHKIVQQKNKLHKLHVKNNKNGQFSLVTERHFPATKKHPFGEYDYISDSEDDTFISSLSGKRTINGKLKYTFNRDHHGPRTKSKDQVWRVGEATRFQLKNKDLRNMKKDMNRIRRRSSQSSTSSDQSTSNSSEIGSSPKSTERTDSEFEQDALVSHDGLDVSTQNIAIKPLCKEPLLKTTKSQMDYSKGTKKFGSARFLLAGSKAYQTKLSHSTNFEDKGKLQQNYENENANKNDSVKCTDSHYIEKTADEAQGVSSFNKAVVTNTLSQGIHPPDLILNANNLSQQHPSLQKHSINFQEAQLQDSTCLSADFNSALSMGFSDANVNDKEGLHSDLKDFAIAGGCYSADPVELISTTKNQETYIHHNQTFPEHADMPSFYDNIFSKNQSLASQMDEVYLNQSSLKSNNETFEHKSSNSASFPSENNAESKLSSTLSFDSPSLFAELPMSDFESPLYTNAQPTKDSYVDFTCADDQVRKSAGFEQQYPQFLQEKGWDMTEEASTILSNNIAHFQVLNSQGVEKYDEVPGSSRPVSLTLSETITDFNTAFINTISEDDLEIKRLVTELESQLQTNKLHSEAASQMCLKNSIRFELRDSSAPFQNMAVNSVEMKQKNMYFKETHANKNDINCSGTTVNMKTKLQDCQPLENIEDSCGNVKSPWTCSVEFETFNSTDHEPTRTHDSSSSTDNCCQYQLPLNLELQEEPNSLPNTLIPPTAMPDVSSPNTHNQKNQRFSENDAMIKTVTTTDQIPENDNNKTTKIDVIQNNCSQDFANKQQLDDNFDDPPELEPFHSGPETNSTFHLQDSSAPLINITNTSENKAILSDDRLPSSLFGSDSPGSTVKLGCNEINSLCRKKQSPESASCMKHVSGEKTNQNNLLLLDMPVLVKEESAVSEKLPVIQESIDNPLQQLQLFVARTAKTNEEEMLIPCFPLLLPTSSHAGSQLEMENDSLCVTENTLTISTEASDTCIATAELKETPVEQLHALEAEEPYSEILHQSLNSTTSKEADSCHNLENKCSDVADVVRERGTQDHKNKGLSNGSEKQIRTPQKVDDQNPCDTNENKVSSKQNEQIDSNSFICIAETSAFTSSSTATSNTDKPSPHDPQHEEYELPYTINTDIQKLSKDTNNHETFKASKDISAFLNPESHMQDMNMVKEKDVFMGNDEISKGSTTEFNKKSDTSLYVEEPSAQFPLHHGHLKALQEGSLEYHIQLQDINEPSLNSQLSFDAFPHLPVDGSEQMVFSATDNVSCSNQDNTVLQSIPKCQVKGEDAKAHIIEGTDALLYTNENRYVDSSLGMCQTQPTKLKDLVSKENLPSCFCPELLCSSYKEPQTNPVADILLRCHSMPASDGYLIYAETDNNKQFSALQTQLFTEDLEMIRESSMSGQKHESITCNWSNTADNSHIDCELHSVDREAPLTCDLMDIAESKFAGLRNHEALATTDARLIQSSKDPAITENISTCVETEIKCTSDMDSVILRILDCDKSKEILESIGIQSRNGQIKDKKSTGMSLTCNICSIAFKSKTGLTRHKAVKHNTKNDVSVMLQKEIPLSETSSAIHNLGHNDQNGQKPVKALKQQTCNTDSIAHNSFTETLKQECGLPHPYVISNDSALSAKPKGAKKVKSQSDSLDSLEDACKNKLNGKVKKRKAKLPVNKYTDSQVPSDDILNMLKTNLLKAIGQPKSFSSTEDKNAWPQPSNNDKQQVENGIENSLVEPFTTETFSVEADEVMRIAIDLKKNASVLLGEQIWKKDANEQPEQTRNDVRDTEPVQSIPLNEETQFNQESSTNGMCLEKNLDIKDIDYSNASKEADQDLHSLFDDDNTFSQLFPRDDHFIRRKCTRVYGKKAKRQIPQFEPDIKHMPESTHISHVNYRNNSIDSTLICDGILSVTAEPHTDHTSPVKTGTDVDEIRMMPTSPGHFMKNNHMPLLTGESQKITEANVCFEDSLYNSSGGSKDSFAPMRDSELDDDYNSKLSEDTSLPEFPTIDMKMLSAKFDMRELSFFSACGDDSDQSDIDTQDITTNGDQQKRYCKNRIGDKRQARHGNMNIKTKDKQYKCKVCFQWFLTLGELDFHKLTHNPSPPPTCYMCVQRKFSSREQLRDHLKDKHSKNKAGLWICGMCLKEISDVWMYNEHLREHATQFARKGQAQKSVMGIPGCFSEDSMVRTFLSTFIYRTPSKPSKTPDGEDKSPSVKKQNQADNKDDDDQVVEKEQVKSIQNITPAPVHVKLSVSAPSETTQKSDTVKKKLAIHPHCKDPSRDCHHCGKQFPKPFKLQRHLVVHSLQKMYLCHRCPNSYHEVQELRSHLNSKHHLAEEEIEIKHTTLYACELCADVMHVIKKSFICSTCNYTFSKKEQYDRHMEKHLFGGSMIFKFRGVVRPGTSGKEVREKRKEAFTNEKIPPNKKQKLISESEPDSPPTVTCFNVKTSGGQSAYSEMSLSSQLIINTDLSSKSEQDIAVKIEDMQVDMPIIHEERLMNDSLLNMGALCMSPVTDNLMKTDEDKGDKEEDISAEMMKKLNGEMVSSTETVKCNKPIMNGEEDYNTEPPILNIESPKIKKMLISSKQVEETVDVPELECQQMGTDDMFCQFLSNETAELSTSNKDISVEDSSQSDIIKSDKEDTIKSVPVDEADISGLLLKEKAVVPEVNVSLKDSKGLKKNRSVSHVTSKINSQMSVTAVCDEDAIKKSLKPCAPKAKTFLETSSFAKKETYLLKHANVDIIKSSDKITPTVPSKMHPKSRKEHKTIGAKVCSGSQENFSSDGKARKIKLLGTGKSETTGNLKKPEWTNGLSAFSEMKDEALLSRHHSKPNSGGNNSQFKKAMTDAHNQKKQNSKLSNGEYKSKNALLTKTLHPFAPKSSTSSSNSVSNRRRLGQNIKPTEPLNYRTAESQNNLLSQLFGQKLTSFKIPLRRDVTD</sequence>
<keyword evidence="4" id="KW-1185">Reference proteome</keyword>
<feature type="compositionally biased region" description="Low complexity" evidence="2">
    <location>
        <begin position="36"/>
        <end position="50"/>
    </location>
</feature>
<dbReference type="InterPro" id="IPR039270">
    <property type="entry name" value="ZNF469"/>
</dbReference>
<feature type="domain" description="C2H2-type" evidence="3">
    <location>
        <begin position="3198"/>
        <end position="3225"/>
    </location>
</feature>
<evidence type="ECO:0000313" key="7">
    <source>
        <dbReference type="RefSeq" id="XP_041417137.1"/>
    </source>
</evidence>
<dbReference type="PROSITE" id="PS50157">
    <property type="entry name" value="ZINC_FINGER_C2H2_2"/>
    <property type="match status" value="5"/>
</dbReference>
<feature type="compositionally biased region" description="Polar residues" evidence="2">
    <location>
        <begin position="2838"/>
        <end position="2847"/>
    </location>
</feature>
<feature type="compositionally biased region" description="Basic and acidic residues" evidence="2">
    <location>
        <begin position="2188"/>
        <end position="2198"/>
    </location>
</feature>
<evidence type="ECO:0000256" key="1">
    <source>
        <dbReference type="PROSITE-ProRule" id="PRU00042"/>
    </source>
</evidence>
<dbReference type="InterPro" id="IPR036236">
    <property type="entry name" value="Znf_C2H2_sf"/>
</dbReference>
<feature type="region of interest" description="Disordered" evidence="2">
    <location>
        <begin position="683"/>
        <end position="711"/>
    </location>
</feature>
<dbReference type="Xenbase" id="XB-GENE-17333463">
    <property type="gene designation" value="znf469.S"/>
</dbReference>
<feature type="region of interest" description="Disordered" evidence="2">
    <location>
        <begin position="94"/>
        <end position="133"/>
    </location>
</feature>
<name>A0A8J0U395_XENLA</name>
<dbReference type="KEGG" id="xla:108704078"/>
<dbReference type="GO" id="GO:0008270">
    <property type="term" value="F:zinc ion binding"/>
    <property type="evidence" value="ECO:0007669"/>
    <property type="project" value="UniProtKB-KW"/>
</dbReference>
<feature type="region of interest" description="Disordered" evidence="2">
    <location>
        <begin position="2233"/>
        <end position="2252"/>
    </location>
</feature>
<feature type="region of interest" description="Disordered" evidence="2">
    <location>
        <begin position="3318"/>
        <end position="3363"/>
    </location>
</feature>
<feature type="region of interest" description="Disordered" evidence="2">
    <location>
        <begin position="2896"/>
        <end position="2915"/>
    </location>
</feature>
<feature type="compositionally biased region" description="Polar residues" evidence="2">
    <location>
        <begin position="2201"/>
        <end position="2214"/>
    </location>
</feature>
<evidence type="ECO:0000313" key="8">
    <source>
        <dbReference type="Xenbase" id="XB-GENE-17333463"/>
    </source>
</evidence>
<dbReference type="InterPro" id="IPR013087">
    <property type="entry name" value="Znf_C2H2_type"/>
</dbReference>
<feature type="domain" description="C2H2-type" evidence="3">
    <location>
        <begin position="3483"/>
        <end position="3505"/>
    </location>
</feature>
<feature type="compositionally biased region" description="Basic and acidic residues" evidence="2">
    <location>
        <begin position="1120"/>
        <end position="1131"/>
    </location>
</feature>
<evidence type="ECO:0000313" key="5">
    <source>
        <dbReference type="RefSeq" id="XP_018095948.1"/>
    </source>
</evidence>
<protein>
    <submittedName>
        <fullName evidence="5 6">Uncharacterized protein znf469.S</fullName>
    </submittedName>
</protein>
<feature type="region of interest" description="Disordered" evidence="2">
    <location>
        <begin position="2172"/>
        <end position="2214"/>
    </location>
</feature>
<dbReference type="Proteomes" id="UP000186698">
    <property type="component" value="Chromosome 4S"/>
</dbReference>
<feature type="compositionally biased region" description="Low complexity" evidence="2">
    <location>
        <begin position="685"/>
        <end position="705"/>
    </location>
</feature>
<dbReference type="RefSeq" id="XP_041417137.1">
    <property type="nucleotide sequence ID" value="XM_041561203.1"/>
</dbReference>
<feature type="compositionally biased region" description="Polar residues" evidence="2">
    <location>
        <begin position="3950"/>
        <end position="3959"/>
    </location>
</feature>
<organism evidence="5">
    <name type="scientific">Xenopus laevis</name>
    <name type="common">African clawed frog</name>
    <dbReference type="NCBI Taxonomy" id="8355"/>
    <lineage>
        <taxon>Eukaryota</taxon>
        <taxon>Metazoa</taxon>
        <taxon>Chordata</taxon>
        <taxon>Craniata</taxon>
        <taxon>Vertebrata</taxon>
        <taxon>Euteleostomi</taxon>
        <taxon>Amphibia</taxon>
        <taxon>Batrachia</taxon>
        <taxon>Anura</taxon>
        <taxon>Pipoidea</taxon>
        <taxon>Pipidae</taxon>
        <taxon>Xenopodinae</taxon>
        <taxon>Xenopus</taxon>
        <taxon>Xenopus</taxon>
    </lineage>
</organism>
<dbReference type="CTD" id="108704078"/>
<dbReference type="SMART" id="SM00355">
    <property type="entry name" value="ZnF_C2H2"/>
    <property type="match status" value="8"/>
</dbReference>
<dbReference type="RefSeq" id="XP_018095949.1">
    <property type="nucleotide sequence ID" value="XM_018240460.2"/>
</dbReference>
<feature type="domain" description="C2H2-type" evidence="3">
    <location>
        <begin position="3401"/>
        <end position="3428"/>
    </location>
</feature>
<feature type="compositionally biased region" description="Basic and acidic residues" evidence="2">
    <location>
        <begin position="1245"/>
        <end position="1258"/>
    </location>
</feature>
<feature type="region of interest" description="Disordered" evidence="2">
    <location>
        <begin position="3944"/>
        <end position="3980"/>
    </location>
</feature>
<feature type="region of interest" description="Disordered" evidence="2">
    <location>
        <begin position="183"/>
        <end position="234"/>
    </location>
</feature>
<feature type="compositionally biased region" description="Polar residues" evidence="2">
    <location>
        <begin position="1866"/>
        <end position="1878"/>
    </location>
</feature>
<dbReference type="Gene3D" id="3.30.160.60">
    <property type="entry name" value="Classic Zinc Finger"/>
    <property type="match status" value="2"/>
</dbReference>
<feature type="compositionally biased region" description="Polar residues" evidence="2">
    <location>
        <begin position="191"/>
        <end position="201"/>
    </location>
</feature>
<feature type="compositionally biased region" description="Basic residues" evidence="2">
    <location>
        <begin position="115"/>
        <end position="124"/>
    </location>
</feature>
<dbReference type="PANTHER" id="PTHR21465">
    <property type="entry name" value="ZINC FINGER PROTEIN 469"/>
    <property type="match status" value="1"/>
</dbReference>
<dbReference type="RefSeq" id="XP_018095948.1">
    <property type="nucleotide sequence ID" value="XM_018240459.2"/>
</dbReference>
<feature type="compositionally biased region" description="Polar residues" evidence="2">
    <location>
        <begin position="51"/>
        <end position="62"/>
    </location>
</feature>
<feature type="region of interest" description="Disordered" evidence="2">
    <location>
        <begin position="1858"/>
        <end position="1880"/>
    </location>
</feature>
<gene>
    <name evidence="5 6 7 8" type="primary">znf469.S</name>
</gene>
<dbReference type="PANTHER" id="PTHR21465:SF2">
    <property type="entry name" value="ZINC FINGER PROTEIN 469"/>
    <property type="match status" value="1"/>
</dbReference>
<feature type="region of interest" description="Disordered" evidence="2">
    <location>
        <begin position="3868"/>
        <end position="3900"/>
    </location>
</feature>
<feature type="region of interest" description="Disordered" evidence="2">
    <location>
        <begin position="36"/>
        <end position="73"/>
    </location>
</feature>
<keyword evidence="1" id="KW-0863">Zinc-finger</keyword>
<feature type="compositionally biased region" description="Low complexity" evidence="2">
    <location>
        <begin position="1264"/>
        <end position="1278"/>
    </location>
</feature>
<dbReference type="SUPFAM" id="SSF57667">
    <property type="entry name" value="beta-beta-alpha zinc fingers"/>
    <property type="match status" value="2"/>
</dbReference>
<feature type="compositionally biased region" description="Low complexity" evidence="2">
    <location>
        <begin position="393"/>
        <end position="402"/>
    </location>
</feature>
<feature type="region of interest" description="Disordered" evidence="2">
    <location>
        <begin position="3993"/>
        <end position="4022"/>
    </location>
</feature>
<keyword evidence="1" id="KW-0862">Zinc</keyword>
<dbReference type="OrthoDB" id="9897853at2759"/>
<feature type="domain" description="C2H2-type" evidence="3">
    <location>
        <begin position="2656"/>
        <end position="2684"/>
    </location>
</feature>
<dbReference type="GeneID" id="108704078"/>
<dbReference type="PROSITE" id="PS00028">
    <property type="entry name" value="ZINC_FINGER_C2H2_1"/>
    <property type="match status" value="6"/>
</dbReference>
<feature type="region of interest" description="Disordered" evidence="2">
    <location>
        <begin position="2826"/>
        <end position="2847"/>
    </location>
</feature>
<proteinExistence type="predicted"/>
<feature type="region of interest" description="Disordered" evidence="2">
    <location>
        <begin position="1245"/>
        <end position="1295"/>
    </location>
</feature>
<evidence type="ECO:0000313" key="6">
    <source>
        <dbReference type="RefSeq" id="XP_018095949.1"/>
    </source>
</evidence>
<feature type="region of interest" description="Disordered" evidence="2">
    <location>
        <begin position="333"/>
        <end position="402"/>
    </location>
</feature>
<feature type="compositionally biased region" description="Basic and acidic residues" evidence="2">
    <location>
        <begin position="1097"/>
        <end position="1112"/>
    </location>
</feature>
<feature type="domain" description="C2H2-type" evidence="3">
    <location>
        <begin position="3429"/>
        <end position="3458"/>
    </location>
</feature>
<feature type="compositionally biased region" description="Low complexity" evidence="2">
    <location>
        <begin position="3999"/>
        <end position="4008"/>
    </location>
</feature>